<gene>
    <name evidence="1" type="ORF">OXX778_LOCUS22635</name>
</gene>
<accession>A0A814RKT7</accession>
<evidence type="ECO:0000313" key="1">
    <source>
        <dbReference type="EMBL" id="CAF1134759.1"/>
    </source>
</evidence>
<proteinExistence type="predicted"/>
<reference evidence="1" key="1">
    <citation type="submission" date="2021-02" db="EMBL/GenBank/DDBJ databases">
        <authorList>
            <person name="Nowell W R."/>
        </authorList>
    </citation>
    <scope>NUCLEOTIDE SEQUENCE</scope>
    <source>
        <strain evidence="1">Ploen Becks lab</strain>
    </source>
</reference>
<sequence length="79" mass="9235">FYRISPNSSILNDTGLIDSVSFKNKFECFIKCSRYDSCFLTVLRGNNCKMFNKLAWKSLNFTNGSILYVNKYVEYFTKS</sequence>
<dbReference type="Proteomes" id="UP000663879">
    <property type="component" value="Unassembled WGS sequence"/>
</dbReference>
<keyword evidence="2" id="KW-1185">Reference proteome</keyword>
<name>A0A814RKT7_9BILA</name>
<protein>
    <recommendedName>
        <fullName evidence="3">Apple domain-containing protein</fullName>
    </recommendedName>
</protein>
<evidence type="ECO:0000313" key="2">
    <source>
        <dbReference type="Proteomes" id="UP000663879"/>
    </source>
</evidence>
<dbReference type="EMBL" id="CAJNOC010009937">
    <property type="protein sequence ID" value="CAF1134759.1"/>
    <property type="molecule type" value="Genomic_DNA"/>
</dbReference>
<dbReference type="AlphaFoldDB" id="A0A814RKT7"/>
<comment type="caution">
    <text evidence="1">The sequence shown here is derived from an EMBL/GenBank/DDBJ whole genome shotgun (WGS) entry which is preliminary data.</text>
</comment>
<evidence type="ECO:0008006" key="3">
    <source>
        <dbReference type="Google" id="ProtNLM"/>
    </source>
</evidence>
<feature type="non-terminal residue" evidence="1">
    <location>
        <position position="1"/>
    </location>
</feature>
<organism evidence="1 2">
    <name type="scientific">Brachionus calyciflorus</name>
    <dbReference type="NCBI Taxonomy" id="104777"/>
    <lineage>
        <taxon>Eukaryota</taxon>
        <taxon>Metazoa</taxon>
        <taxon>Spiralia</taxon>
        <taxon>Gnathifera</taxon>
        <taxon>Rotifera</taxon>
        <taxon>Eurotatoria</taxon>
        <taxon>Monogononta</taxon>
        <taxon>Pseudotrocha</taxon>
        <taxon>Ploima</taxon>
        <taxon>Brachionidae</taxon>
        <taxon>Brachionus</taxon>
    </lineage>
</organism>